<evidence type="ECO:0000256" key="11">
    <source>
        <dbReference type="ARBA" id="ARBA00023136"/>
    </source>
</evidence>
<keyword evidence="5" id="KW-0812">Transmembrane</keyword>
<dbReference type="GO" id="GO:0016020">
    <property type="term" value="C:membrane"/>
    <property type="evidence" value="ECO:0007669"/>
    <property type="project" value="InterPro"/>
</dbReference>
<dbReference type="PANTHER" id="PTHR46025:SF3">
    <property type="entry name" value="XYLOSYLTRANSFERASE OXT"/>
    <property type="match status" value="1"/>
</dbReference>
<keyword evidence="4" id="KW-0808">Transferase</keyword>
<keyword evidence="3" id="KW-0328">Glycosyltransferase</keyword>
<evidence type="ECO:0000256" key="8">
    <source>
        <dbReference type="ARBA" id="ARBA00022968"/>
    </source>
</evidence>
<evidence type="ECO:0000256" key="7">
    <source>
        <dbReference type="ARBA" id="ARBA00022824"/>
    </source>
</evidence>
<keyword evidence="8" id="KW-0735">Signal-anchor</keyword>
<comment type="caution">
    <text evidence="15">The sequence shown here is derived from an EMBL/GenBank/DDBJ whole genome shotgun (WGS) entry which is preliminary data.</text>
</comment>
<evidence type="ECO:0000256" key="5">
    <source>
        <dbReference type="ARBA" id="ARBA00022692"/>
    </source>
</evidence>
<evidence type="ECO:0000256" key="4">
    <source>
        <dbReference type="ARBA" id="ARBA00022679"/>
    </source>
</evidence>
<evidence type="ECO:0000256" key="13">
    <source>
        <dbReference type="ARBA" id="ARBA00023180"/>
    </source>
</evidence>
<proteinExistence type="predicted"/>
<dbReference type="GO" id="GO:0050650">
    <property type="term" value="P:chondroitin sulfate proteoglycan biosynthetic process"/>
    <property type="evidence" value="ECO:0007669"/>
    <property type="project" value="TreeGrafter"/>
</dbReference>
<name>A0A6L8S2L4_9FIRM</name>
<keyword evidence="10" id="KW-0333">Golgi apparatus</keyword>
<comment type="subcellular location">
    <subcellularLocation>
        <location evidence="2">Endoplasmic reticulum membrane</location>
        <topology evidence="2">Single-pass type II membrane protein</topology>
    </subcellularLocation>
    <subcellularLocation>
        <location evidence="1">Golgi apparatus membrane</location>
        <topology evidence="1">Single-pass type II membrane protein</topology>
    </subcellularLocation>
</comment>
<dbReference type="InterPro" id="IPR003406">
    <property type="entry name" value="Glyco_trans_14"/>
</dbReference>
<evidence type="ECO:0000256" key="14">
    <source>
        <dbReference type="ARBA" id="ARBA00042865"/>
    </source>
</evidence>
<dbReference type="RefSeq" id="WP_055303358.1">
    <property type="nucleotide sequence ID" value="NZ_CAXSPU010000028.1"/>
</dbReference>
<keyword evidence="11" id="KW-0472">Membrane</keyword>
<keyword evidence="6" id="KW-0479">Metal-binding</keyword>
<dbReference type="Pfam" id="PF02485">
    <property type="entry name" value="Branch"/>
    <property type="match status" value="1"/>
</dbReference>
<keyword evidence="9" id="KW-1133">Transmembrane helix</keyword>
<evidence type="ECO:0000313" key="16">
    <source>
        <dbReference type="Proteomes" id="UP000472916"/>
    </source>
</evidence>
<keyword evidence="7" id="KW-0256">Endoplasmic reticulum</keyword>
<dbReference type="Proteomes" id="UP000472916">
    <property type="component" value="Unassembled WGS sequence"/>
</dbReference>
<evidence type="ECO:0000256" key="1">
    <source>
        <dbReference type="ARBA" id="ARBA00004323"/>
    </source>
</evidence>
<dbReference type="EMBL" id="WWSC01000023">
    <property type="protein sequence ID" value="MZK42788.1"/>
    <property type="molecule type" value="Genomic_DNA"/>
</dbReference>
<reference evidence="15 16" key="1">
    <citation type="journal article" date="2019" name="Nat. Med.">
        <title>A library of human gut bacterial isolates paired with longitudinal multiomics data enables mechanistic microbiome research.</title>
        <authorList>
            <person name="Poyet M."/>
            <person name="Groussin M."/>
            <person name="Gibbons S.M."/>
            <person name="Avila-Pacheco J."/>
            <person name="Jiang X."/>
            <person name="Kearney S.M."/>
            <person name="Perrotta A.R."/>
            <person name="Berdy B."/>
            <person name="Zhao S."/>
            <person name="Lieberman T.D."/>
            <person name="Swanson P.K."/>
            <person name="Smith M."/>
            <person name="Roesemann S."/>
            <person name="Alexander J.E."/>
            <person name="Rich S.A."/>
            <person name="Livny J."/>
            <person name="Vlamakis H."/>
            <person name="Clish C."/>
            <person name="Bullock K."/>
            <person name="Deik A."/>
            <person name="Scott J."/>
            <person name="Pierce K.A."/>
            <person name="Xavier R.J."/>
            <person name="Alm E.J."/>
        </authorList>
    </citation>
    <scope>NUCLEOTIDE SEQUENCE [LARGE SCALE GENOMIC DNA]</scope>
    <source>
        <strain evidence="15 16">BIOML-A6</strain>
    </source>
</reference>
<keyword evidence="12" id="KW-1015">Disulfide bond</keyword>
<keyword evidence="13" id="KW-0325">Glycoprotein</keyword>
<evidence type="ECO:0000256" key="3">
    <source>
        <dbReference type="ARBA" id="ARBA00022676"/>
    </source>
</evidence>
<dbReference type="InterPro" id="IPR043538">
    <property type="entry name" value="XYLT"/>
</dbReference>
<protein>
    <recommendedName>
        <fullName evidence="14">Peptide O-xylosyltransferase</fullName>
    </recommendedName>
</protein>
<dbReference type="GO" id="GO:0030158">
    <property type="term" value="F:protein xylosyltransferase activity"/>
    <property type="evidence" value="ECO:0007669"/>
    <property type="project" value="InterPro"/>
</dbReference>
<dbReference type="GO" id="GO:0015012">
    <property type="term" value="P:heparan sulfate proteoglycan biosynthetic process"/>
    <property type="evidence" value="ECO:0007669"/>
    <property type="project" value="TreeGrafter"/>
</dbReference>
<evidence type="ECO:0000256" key="2">
    <source>
        <dbReference type="ARBA" id="ARBA00004648"/>
    </source>
</evidence>
<evidence type="ECO:0000313" key="15">
    <source>
        <dbReference type="EMBL" id="MZK42788.1"/>
    </source>
</evidence>
<evidence type="ECO:0000256" key="9">
    <source>
        <dbReference type="ARBA" id="ARBA00022989"/>
    </source>
</evidence>
<dbReference type="GO" id="GO:0046872">
    <property type="term" value="F:metal ion binding"/>
    <property type="evidence" value="ECO:0007669"/>
    <property type="project" value="UniProtKB-KW"/>
</dbReference>
<gene>
    <name evidence="15" type="ORF">GT528_14135</name>
</gene>
<dbReference type="AlphaFoldDB" id="A0A6L8S2L4"/>
<dbReference type="PANTHER" id="PTHR46025">
    <property type="entry name" value="XYLOSYLTRANSFERASE OXT"/>
    <property type="match status" value="1"/>
</dbReference>
<sequence>MKVNKHFAKRNEEVNQLKIAFLIMAHNNVELLNDFIQQILRYDKADIFVHVDKKAENMIPQIKKAGRIHILKQHIDAAWGDYTQIEMIHLLLDEAYRFGEYDYYSLHSGVDMLIKPVNDLVEYLSKTRKYGYYDCSKLPAKNWGHGGGVERISLKYPQIFRKRYQPWHPIRYIRAMYQMLYQYGIMKGKKLPVKYTFYGGSTWFTVSKQCVERYFNFIKNNQEYDELFHKALMGDEIYFLSIFEMTRKEAVAEEKNCLTYIDWKQRGQKNGSGSPNNMSMNFLSEIENSGMFFARKFNPDFDSEVIQYFLNKTL</sequence>
<evidence type="ECO:0000256" key="6">
    <source>
        <dbReference type="ARBA" id="ARBA00022723"/>
    </source>
</evidence>
<accession>A0A6L8S2L4</accession>
<evidence type="ECO:0000256" key="12">
    <source>
        <dbReference type="ARBA" id="ARBA00023157"/>
    </source>
</evidence>
<organism evidence="15 16">
    <name type="scientific">Dorea longicatena</name>
    <dbReference type="NCBI Taxonomy" id="88431"/>
    <lineage>
        <taxon>Bacteria</taxon>
        <taxon>Bacillati</taxon>
        <taxon>Bacillota</taxon>
        <taxon>Clostridia</taxon>
        <taxon>Lachnospirales</taxon>
        <taxon>Lachnospiraceae</taxon>
        <taxon>Dorea</taxon>
    </lineage>
</organism>
<evidence type="ECO:0000256" key="10">
    <source>
        <dbReference type="ARBA" id="ARBA00023034"/>
    </source>
</evidence>